<evidence type="ECO:0000313" key="1">
    <source>
        <dbReference type="EMBL" id="GGE18182.1"/>
    </source>
</evidence>
<evidence type="ECO:0008006" key="3">
    <source>
        <dbReference type="Google" id="ProtNLM"/>
    </source>
</evidence>
<dbReference type="Proteomes" id="UP000644699">
    <property type="component" value="Unassembled WGS sequence"/>
</dbReference>
<proteinExistence type="predicted"/>
<dbReference type="EMBL" id="BMIQ01000008">
    <property type="protein sequence ID" value="GGE18182.1"/>
    <property type="molecule type" value="Genomic_DNA"/>
</dbReference>
<keyword evidence="2" id="KW-1185">Reference proteome</keyword>
<protein>
    <recommendedName>
        <fullName evidence="3">HK97 gp10 family phage protein</fullName>
    </recommendedName>
</protein>
<organism evidence="1 2">
    <name type="scientific">Aureimonas endophytica</name>
    <dbReference type="NCBI Taxonomy" id="2027858"/>
    <lineage>
        <taxon>Bacteria</taxon>
        <taxon>Pseudomonadati</taxon>
        <taxon>Pseudomonadota</taxon>
        <taxon>Alphaproteobacteria</taxon>
        <taxon>Hyphomicrobiales</taxon>
        <taxon>Aurantimonadaceae</taxon>
        <taxon>Aureimonas</taxon>
    </lineage>
</organism>
<sequence>MSNLSFSAAVAKWVQETEVLAEAVFHESVEELLNRASMEVRGGGNMPVDTGTLRASLTLSATAMPPIKTAEEGAPTVYSGAEIAAQIEGFALGTTIYAGWTVAYAARIEYGFDGVDSLGRYYSQPGRGFVRKAAQDWSEIVNRSVRRAAAKVAFAQS</sequence>
<reference evidence="1" key="2">
    <citation type="submission" date="2020-09" db="EMBL/GenBank/DDBJ databases">
        <authorList>
            <person name="Sun Q."/>
            <person name="Zhou Y."/>
        </authorList>
    </citation>
    <scope>NUCLEOTIDE SEQUENCE</scope>
    <source>
        <strain evidence="1">CGMCC 1.15367</strain>
    </source>
</reference>
<gene>
    <name evidence="1" type="ORF">GCM10011390_41700</name>
</gene>
<comment type="caution">
    <text evidence="1">The sequence shown here is derived from an EMBL/GenBank/DDBJ whole genome shotgun (WGS) entry which is preliminary data.</text>
</comment>
<dbReference type="RefSeq" id="WP_188911939.1">
    <property type="nucleotide sequence ID" value="NZ_BMIQ01000008.1"/>
</dbReference>
<accession>A0A917EA33</accession>
<evidence type="ECO:0000313" key="2">
    <source>
        <dbReference type="Proteomes" id="UP000644699"/>
    </source>
</evidence>
<name>A0A917EA33_9HYPH</name>
<reference evidence="1" key="1">
    <citation type="journal article" date="2014" name="Int. J. Syst. Evol. Microbiol.">
        <title>Complete genome sequence of Corynebacterium casei LMG S-19264T (=DSM 44701T), isolated from a smear-ripened cheese.</title>
        <authorList>
            <consortium name="US DOE Joint Genome Institute (JGI-PGF)"/>
            <person name="Walter F."/>
            <person name="Albersmeier A."/>
            <person name="Kalinowski J."/>
            <person name="Ruckert C."/>
        </authorList>
    </citation>
    <scope>NUCLEOTIDE SEQUENCE</scope>
    <source>
        <strain evidence="1">CGMCC 1.15367</strain>
    </source>
</reference>
<dbReference type="AlphaFoldDB" id="A0A917EA33"/>